<evidence type="ECO:0000313" key="3">
    <source>
        <dbReference type="EMBL" id="EMR90599.1"/>
    </source>
</evidence>
<dbReference type="HOGENOM" id="CLU_612481_0_0_1"/>
<feature type="compositionally biased region" description="Polar residues" evidence="1">
    <location>
        <begin position="10"/>
        <end position="20"/>
    </location>
</feature>
<sequence length="448" mass="50892">MNEISDSELDSSSNDQIGNSSDHEELYDSNTFDSDQEEEEEDDQDYDAFDDFDYLFDNQDNQGNNQNFTPSASGKTNGKGLGMDASDPKLANNGTPLAAFEKFGQFPEEIQMKIWKHTALNASRTVVVYLQDDSFKFGNHPSTPDFMQACHRARKYGMEHFSAVDAMGVLHDFTDPQQVDKPYFFAHPISDDFILEFEGEDFGPSPAYCPKEFDSERMLRELRAEEKKLQSMAYLEKIEHEITRELERADGMLAPASFNVPQISQSQALMGNFFHIAGVPGSAPAPTSRIPRKPVFPPASVLPHFFTDIRSVGINLHIQDGEQIEFDEMSAAGLQTWTRDTVKHEFGELLEEILDYFPHLEYIFAVVRAYGTSNRHRCASNRGFIGDFEKKKWASVDMIKGGTGCMGHNELNQFEQQARVWLMHEKMDRGMELNNNLEFGLYVQTNVL</sequence>
<gene>
    <name evidence="3" type="ORF">BcDW1_734</name>
</gene>
<feature type="compositionally biased region" description="Acidic residues" evidence="1">
    <location>
        <begin position="34"/>
        <end position="54"/>
    </location>
</feature>
<dbReference type="OrthoDB" id="3530434at2759"/>
<dbReference type="Proteomes" id="UP000012045">
    <property type="component" value="Unassembled WGS sequence"/>
</dbReference>
<proteinExistence type="predicted"/>
<accession>M7UA18</accession>
<feature type="compositionally biased region" description="Low complexity" evidence="1">
    <location>
        <begin position="55"/>
        <end position="67"/>
    </location>
</feature>
<evidence type="ECO:0000256" key="1">
    <source>
        <dbReference type="SAM" id="MobiDB-lite"/>
    </source>
</evidence>
<evidence type="ECO:0000313" key="4">
    <source>
        <dbReference type="Proteomes" id="UP000012045"/>
    </source>
</evidence>
<dbReference type="AlphaFoldDB" id="M7UA18"/>
<dbReference type="Pfam" id="PF20150">
    <property type="entry name" value="2EXR"/>
    <property type="match status" value="1"/>
</dbReference>
<feature type="region of interest" description="Disordered" evidence="1">
    <location>
        <begin position="1"/>
        <end position="82"/>
    </location>
</feature>
<protein>
    <recommendedName>
        <fullName evidence="2">2EXR domain-containing protein</fullName>
    </recommendedName>
</protein>
<organism evidence="3 4">
    <name type="scientific">Botryotinia fuckeliana (strain BcDW1)</name>
    <name type="common">Noble rot fungus</name>
    <name type="synonym">Botrytis cinerea</name>
    <dbReference type="NCBI Taxonomy" id="1290391"/>
    <lineage>
        <taxon>Eukaryota</taxon>
        <taxon>Fungi</taxon>
        <taxon>Dikarya</taxon>
        <taxon>Ascomycota</taxon>
        <taxon>Pezizomycotina</taxon>
        <taxon>Leotiomycetes</taxon>
        <taxon>Helotiales</taxon>
        <taxon>Sclerotiniaceae</taxon>
        <taxon>Botrytis</taxon>
    </lineage>
</organism>
<dbReference type="InterPro" id="IPR045518">
    <property type="entry name" value="2EXR"/>
</dbReference>
<reference evidence="4" key="1">
    <citation type="journal article" date="2013" name="Genome Announc.">
        <title>Draft genome sequence of Botrytis cinerea BcDW1, inoculum for noble rot of grape berries.</title>
        <authorList>
            <person name="Blanco-Ulate B."/>
            <person name="Allen G."/>
            <person name="Powell A.L."/>
            <person name="Cantu D."/>
        </authorList>
    </citation>
    <scope>NUCLEOTIDE SEQUENCE [LARGE SCALE GENOMIC DNA]</scope>
    <source>
        <strain evidence="4">BcDW1</strain>
    </source>
</reference>
<evidence type="ECO:0000259" key="2">
    <source>
        <dbReference type="Pfam" id="PF20150"/>
    </source>
</evidence>
<name>M7UA18_BOTF1</name>
<dbReference type="EMBL" id="KB707695">
    <property type="protein sequence ID" value="EMR90599.1"/>
    <property type="molecule type" value="Genomic_DNA"/>
</dbReference>
<feature type="domain" description="2EXR" evidence="2">
    <location>
        <begin position="100"/>
        <end position="162"/>
    </location>
</feature>